<reference evidence="2 3" key="1">
    <citation type="journal article" date="2011" name="G3 (Bethesda)">
        <title>Genome evolution in the Eremothecium clade of the Saccharomyces complex revealed by comparative genomics.</title>
        <authorList>
            <person name="Wendland J."/>
            <person name="Walther A."/>
        </authorList>
    </citation>
    <scope>NUCLEOTIDE SEQUENCE [LARGE SCALE GENOMIC DNA]</scope>
    <source>
        <strain evidence="3">CBS 270.75 / DBVPG 7215 / KCTC 17166 / NRRL Y-17582</strain>
    </source>
</reference>
<dbReference type="InterPro" id="IPR036910">
    <property type="entry name" value="HMG_box_dom_sf"/>
</dbReference>
<dbReference type="InParanoid" id="I6NEA0"/>
<dbReference type="PANTHER" id="PTHR46007:SF12">
    <property type="entry name" value="C2H2-TYPE DOMAIN-CONTAINING PROTEIN-RELATED"/>
    <property type="match status" value="1"/>
</dbReference>
<dbReference type="Gene3D" id="1.10.30.10">
    <property type="entry name" value="High mobility group box domain"/>
    <property type="match status" value="1"/>
</dbReference>
<dbReference type="GO" id="GO:0016592">
    <property type="term" value="C:mediator complex"/>
    <property type="evidence" value="ECO:0007669"/>
    <property type="project" value="TreeGrafter"/>
</dbReference>
<feature type="compositionally biased region" description="Acidic residues" evidence="1">
    <location>
        <begin position="55"/>
        <end position="70"/>
    </location>
</feature>
<dbReference type="Proteomes" id="UP000006790">
    <property type="component" value="Chromosome 5"/>
</dbReference>
<keyword evidence="3" id="KW-1185">Reference proteome</keyword>
<feature type="region of interest" description="Disordered" evidence="1">
    <location>
        <begin position="50"/>
        <end position="71"/>
    </location>
</feature>
<feature type="region of interest" description="Disordered" evidence="1">
    <location>
        <begin position="329"/>
        <end position="366"/>
    </location>
</feature>
<feature type="region of interest" description="Disordered" evidence="1">
    <location>
        <begin position="140"/>
        <end position="176"/>
    </location>
</feature>
<organism evidence="2 3">
    <name type="scientific">Eremothecium cymbalariae (strain CBS 270.75 / DBVPG 7215 / KCTC 17166 / NRRL Y-17582)</name>
    <name type="common">Yeast</name>
    <dbReference type="NCBI Taxonomy" id="931890"/>
    <lineage>
        <taxon>Eukaryota</taxon>
        <taxon>Fungi</taxon>
        <taxon>Dikarya</taxon>
        <taxon>Ascomycota</taxon>
        <taxon>Saccharomycotina</taxon>
        <taxon>Saccharomycetes</taxon>
        <taxon>Saccharomycetales</taxon>
        <taxon>Saccharomycetaceae</taxon>
        <taxon>Eremothecium</taxon>
    </lineage>
</organism>
<gene>
    <name evidence="2" type="ordered locus">Ecym_5659</name>
</gene>
<dbReference type="InterPro" id="IPR051647">
    <property type="entry name" value="Mediator_comp_sub12"/>
</dbReference>
<dbReference type="SUPFAM" id="SSF47095">
    <property type="entry name" value="HMG-box"/>
    <property type="match status" value="1"/>
</dbReference>
<evidence type="ECO:0000313" key="3">
    <source>
        <dbReference type="Proteomes" id="UP000006790"/>
    </source>
</evidence>
<evidence type="ECO:0000256" key="1">
    <source>
        <dbReference type="SAM" id="MobiDB-lite"/>
    </source>
</evidence>
<dbReference type="GeneID" id="11468734"/>
<sequence>MTALDSVWIPSEDKGEQVQVGVYGESVQFTPTRSMAQSTAGKNWFDRVKFKSGDADQEDEEEEEEDEDEEVFSRLNSLSDSEDGIFNLSKVFISPSETQRAMVQQLQQQQLLHRQGLRLQQEQQSYQLLLQKQKQKEQQQQQQQQQQQTVQHLPQEGSGGGFEVDIDPMYALENPGNAMEDQRSLSVDYSLLQSITDNTFTMQDNGSTNPTLPSTSAPVAWNAGIFDVWCNSLYNVVPESFQQVQNLAAPKDQLQQQQQPQQQEQQPQQPKSHSISSASQSLHNGSFRGAGRVYKRSKSVCAGIVSNDCGRIAAPNLAHTLRTSMSSAGRISKHNNNNNNSSSSSSSSSSASISSVSSFGGGTHAPSLRRGSCSAIYDISGVPSGLSQVTGVAGVAAAHGSHHPAVYKYVAQAHLSMQCDTTKIEIENKADWLPISPMTPERSSHIISKLQEKKNVLLDTVYEVFELFPQQHFLPEKLEILALEFEPYFAKMRNAEETSAIISEDSTALNRWMWLNQRRKRCSNQLKQFPRFTVREAVDDDGSPYQIEVRTSSGYNDFTSTSSSTSSLSHLDFLLLRLRHMNLLRESDDRKRKTKYYEFIEGKMKRPLNSFMLYRSSLMKALSILKVVKIVTDLVGVVQKEFQSLDEYTVLKFLSETVKSRRGLAFEQLPHMQRLSEIINEQLYRQNDSRIGNGAHTAPSTIQERVPLDPKFSNHTVLAQVITLMWNSESSRCREEFVKFSKVEKSHHHMVYPKYKYCPVKKLKLEELENNLNITTFTPDLLDGFRNINSGD</sequence>
<accession>I6NEA0</accession>
<dbReference type="OMA" id="TLMWNSE"/>
<dbReference type="GO" id="GO:0003713">
    <property type="term" value="F:transcription coactivator activity"/>
    <property type="evidence" value="ECO:0007669"/>
    <property type="project" value="TreeGrafter"/>
</dbReference>
<name>I6NEA0_ERECY</name>
<dbReference type="EMBL" id="CP002501">
    <property type="protein sequence ID" value="AET40392.1"/>
    <property type="molecule type" value="Genomic_DNA"/>
</dbReference>
<dbReference type="STRING" id="931890.I6NEA0"/>
<dbReference type="OrthoDB" id="2307332at2759"/>
<dbReference type="GO" id="GO:0045944">
    <property type="term" value="P:positive regulation of transcription by RNA polymerase II"/>
    <property type="evidence" value="ECO:0007669"/>
    <property type="project" value="TreeGrafter"/>
</dbReference>
<feature type="region of interest" description="Disordered" evidence="1">
    <location>
        <begin position="249"/>
        <end position="282"/>
    </location>
</feature>
<dbReference type="HOGENOM" id="CLU_019522_0_0_1"/>
<evidence type="ECO:0000313" key="2">
    <source>
        <dbReference type="EMBL" id="AET40392.1"/>
    </source>
</evidence>
<feature type="compositionally biased region" description="Low complexity" evidence="1">
    <location>
        <begin position="335"/>
        <end position="358"/>
    </location>
</feature>
<feature type="compositionally biased region" description="Low complexity" evidence="1">
    <location>
        <begin position="253"/>
        <end position="281"/>
    </location>
</feature>
<protein>
    <submittedName>
        <fullName evidence="2">Uncharacterized protein</fullName>
    </submittedName>
</protein>
<dbReference type="PANTHER" id="PTHR46007">
    <property type="entry name" value="MEDIATOR OF RNA POLYMERASE II TRANSCRIPTION SUBUNIT 12"/>
    <property type="match status" value="1"/>
</dbReference>
<dbReference type="AlphaFoldDB" id="I6NEA0"/>
<feature type="compositionally biased region" description="Low complexity" evidence="1">
    <location>
        <begin position="140"/>
        <end position="155"/>
    </location>
</feature>
<proteinExistence type="predicted"/>
<dbReference type="KEGG" id="erc:Ecym_5659"/>
<dbReference type="RefSeq" id="XP_003647209.1">
    <property type="nucleotide sequence ID" value="XM_003647161.1"/>
</dbReference>
<dbReference type="eggNOG" id="ENOG502SCB9">
    <property type="taxonomic scope" value="Eukaryota"/>
</dbReference>